<reference evidence="2" key="1">
    <citation type="submission" date="2007-08" db="EMBL/GenBank/DDBJ databases">
        <authorList>
            <person name="Gloeckner G."/>
            <person name="Nowack E."/>
            <person name="Melkonian M."/>
        </authorList>
    </citation>
    <scope>NUCLEOTIDE SEQUENCE</scope>
</reference>
<dbReference type="RefSeq" id="YP_002048808.1">
    <property type="nucleotide sequence ID" value="NC_011087.1"/>
</dbReference>
<sequence>MGLLDRLLGKGSGIKNTGTTPSQAKPKKEEEFFLDSNSSKSLGDVNFMRRSNKIRHTFPGSISNPGNKEMIKEVDSMEAKLEKVWLGLGNASSNDDKIRLNAGVPNPPKKTFAEKISSTQLSQKLKGAASVAVNIPLSSAPVARKVIETSTPQSSKTNTISQSGVKPGSIDPFRNMAKDLKN</sequence>
<feature type="region of interest" description="Disordered" evidence="1">
    <location>
        <begin position="1"/>
        <end position="33"/>
    </location>
</feature>
<name>B1X3S9_PAUCH</name>
<accession>B1X3S9</accession>
<proteinExistence type="predicted"/>
<feature type="region of interest" description="Disordered" evidence="1">
    <location>
        <begin position="148"/>
        <end position="182"/>
    </location>
</feature>
<dbReference type="GeneID" id="6481309"/>
<dbReference type="EMBL" id="CP000815">
    <property type="protein sequence ID" value="ACB42598.1"/>
    <property type="molecule type" value="Genomic_DNA"/>
</dbReference>
<evidence type="ECO:0000256" key="1">
    <source>
        <dbReference type="SAM" id="MobiDB-lite"/>
    </source>
</evidence>
<protein>
    <submittedName>
        <fullName evidence="2">Uncharacterized protein</fullName>
    </submittedName>
</protein>
<geneLocation type="organellar chromatophore" evidence="2"/>
<gene>
    <name evidence="2" type="ordered locus">PCC_0147</name>
</gene>
<organism evidence="2">
    <name type="scientific">Paulinella chromatophora</name>
    <dbReference type="NCBI Taxonomy" id="39717"/>
    <lineage>
        <taxon>Eukaryota</taxon>
        <taxon>Sar</taxon>
        <taxon>Rhizaria</taxon>
        <taxon>Cercozoa</taxon>
        <taxon>Imbricatea</taxon>
        <taxon>Silicofilosea</taxon>
        <taxon>Euglyphida</taxon>
        <taxon>Paulinellidae</taxon>
        <taxon>Paulinella</taxon>
    </lineage>
</organism>
<reference evidence="2" key="2">
    <citation type="journal article" date="2008" name="Curr. Biol.">
        <title>Chromatophore genome sequence of Paulinella sheds light on acquisition of photosynthesis by eukaryotes.</title>
        <authorList>
            <person name="Nowack E.C.M."/>
            <person name="Melkonian M."/>
            <person name="Gloeckner G."/>
        </authorList>
    </citation>
    <scope>NUCLEOTIDE SEQUENCE [LARGE SCALE GENOMIC DNA]</scope>
</reference>
<keyword evidence="2" id="KW-0934">Plastid</keyword>
<dbReference type="AlphaFoldDB" id="B1X3S9"/>
<feature type="compositionally biased region" description="Polar residues" evidence="1">
    <location>
        <begin position="148"/>
        <end position="164"/>
    </location>
</feature>
<feature type="compositionally biased region" description="Polar residues" evidence="1">
    <location>
        <begin position="14"/>
        <end position="23"/>
    </location>
</feature>
<evidence type="ECO:0000313" key="2">
    <source>
        <dbReference type="EMBL" id="ACB42598.1"/>
    </source>
</evidence>